<evidence type="ECO:0000256" key="1">
    <source>
        <dbReference type="SAM" id="Phobius"/>
    </source>
</evidence>
<keyword evidence="1" id="KW-0812">Transmembrane</keyword>
<feature type="transmembrane region" description="Helical" evidence="1">
    <location>
        <begin position="175"/>
        <end position="193"/>
    </location>
</feature>
<dbReference type="InterPro" id="IPR046675">
    <property type="entry name" value="DUF6545"/>
</dbReference>
<gene>
    <name evidence="3" type="ORF">SRIMR7_31370</name>
</gene>
<name>A0ABY3Z8N9_STRRM</name>
<dbReference type="EMBL" id="CP094298">
    <property type="protein sequence ID" value="UNZ06663.1"/>
    <property type="molecule type" value="Genomic_DNA"/>
</dbReference>
<feature type="domain" description="DUF6545" evidence="2">
    <location>
        <begin position="236"/>
        <end position="371"/>
    </location>
</feature>
<dbReference type="RefSeq" id="WP_003984949.1">
    <property type="nucleotide sequence ID" value="NZ_CP043497.1"/>
</dbReference>
<keyword evidence="1" id="KW-0472">Membrane</keyword>
<evidence type="ECO:0000313" key="3">
    <source>
        <dbReference type="EMBL" id="UNZ06663.1"/>
    </source>
</evidence>
<feature type="transmembrane region" description="Helical" evidence="1">
    <location>
        <begin position="39"/>
        <end position="61"/>
    </location>
</feature>
<organism evidence="3 4">
    <name type="scientific">Streptomyces rimosus subsp. rimosus</name>
    <dbReference type="NCBI Taxonomy" id="132474"/>
    <lineage>
        <taxon>Bacteria</taxon>
        <taxon>Bacillati</taxon>
        <taxon>Actinomycetota</taxon>
        <taxon>Actinomycetes</taxon>
        <taxon>Kitasatosporales</taxon>
        <taxon>Streptomycetaceae</taxon>
        <taxon>Streptomyces</taxon>
    </lineage>
</organism>
<accession>A0ABY3Z8N9</accession>
<keyword evidence="4" id="KW-1185">Reference proteome</keyword>
<feature type="transmembrane region" description="Helical" evidence="1">
    <location>
        <begin position="213"/>
        <end position="236"/>
    </location>
</feature>
<feature type="transmembrane region" description="Helical" evidence="1">
    <location>
        <begin position="6"/>
        <end position="27"/>
    </location>
</feature>
<protein>
    <recommendedName>
        <fullName evidence="2">DUF6545 domain-containing protein</fullName>
    </recommendedName>
</protein>
<feature type="transmembrane region" description="Helical" evidence="1">
    <location>
        <begin position="73"/>
        <end position="94"/>
    </location>
</feature>
<dbReference type="GeneID" id="66854201"/>
<evidence type="ECO:0000259" key="2">
    <source>
        <dbReference type="Pfam" id="PF20182"/>
    </source>
</evidence>
<proteinExistence type="predicted"/>
<dbReference type="Proteomes" id="UP000829494">
    <property type="component" value="Chromosome"/>
</dbReference>
<reference evidence="3 4" key="1">
    <citation type="submission" date="2022-03" db="EMBL/GenBank/DDBJ databases">
        <title>Complete genome of Streptomyces rimosus ssp. rimosus R7 (=ATCC 10970).</title>
        <authorList>
            <person name="Beganovic S."/>
            <person name="Ruckert C."/>
            <person name="Busche T."/>
            <person name="Kalinowski J."/>
            <person name="Wittmann C."/>
        </authorList>
    </citation>
    <scope>NUCLEOTIDE SEQUENCE [LARGE SCALE GENOMIC DNA]</scope>
    <source>
        <strain evidence="3 4">R7</strain>
    </source>
</reference>
<feature type="transmembrane region" description="Helical" evidence="1">
    <location>
        <begin position="101"/>
        <end position="121"/>
    </location>
</feature>
<dbReference type="InterPro" id="IPR050039">
    <property type="entry name" value="MAB_1171c-like"/>
</dbReference>
<sequence>MFTWLTDLAWLENAGIVALWAVVLARAPRGLTDRAQRPLWLAIVMIALAMSMHLEPVTAVLARLVPGAHWVDLSTHLFSIVDAAAVLWFIFQAAGRRRRTVLVFGAALAVMAALVVLDVTGPPHPRNQITPSPDIPSVPDAYWYVFFAFHLTADTTCGIVCWAQGRTGAPRLLRYGLRLFGTGILLASLLWVLKLCYLFTRSPVFGPLFSPVTGVEALFIAAGVALPVVAGVRWLWRDRTAYRGLAVLWRELTAVTPDVVLGPGSRLLDAVLPLQLRLYRRVIEIRDAMIVLRDYVSPATLEAVRRHVDGQAVPGHLADAHVTACWLAAALHARRTGEEPRAQTVNLAGPGAGDLGAEVRHLLRIADAYRSPVVRAYRAVHVDTG</sequence>
<evidence type="ECO:0000313" key="4">
    <source>
        <dbReference type="Proteomes" id="UP000829494"/>
    </source>
</evidence>
<dbReference type="NCBIfam" id="NF042915">
    <property type="entry name" value="MAB_1171c_fam"/>
    <property type="match status" value="1"/>
</dbReference>
<dbReference type="Pfam" id="PF20182">
    <property type="entry name" value="DUF6545"/>
    <property type="match status" value="1"/>
</dbReference>
<keyword evidence="1" id="KW-1133">Transmembrane helix</keyword>
<feature type="transmembrane region" description="Helical" evidence="1">
    <location>
        <begin position="141"/>
        <end position="163"/>
    </location>
</feature>